<evidence type="ECO:0000313" key="4">
    <source>
        <dbReference type="EMBL" id="MFC6951758.1"/>
    </source>
</evidence>
<comment type="similarity">
    <text evidence="1">Belongs to the glycosyl hydrolase 15 family.</text>
</comment>
<gene>
    <name evidence="4" type="ORF">ACFQGB_02675</name>
</gene>
<reference evidence="4 5" key="1">
    <citation type="journal article" date="2019" name="Int. J. Syst. Evol. Microbiol.">
        <title>The Global Catalogue of Microorganisms (GCM) 10K type strain sequencing project: providing services to taxonomists for standard genome sequencing and annotation.</title>
        <authorList>
            <consortium name="The Broad Institute Genomics Platform"/>
            <consortium name="The Broad Institute Genome Sequencing Center for Infectious Disease"/>
            <person name="Wu L."/>
            <person name="Ma J."/>
        </authorList>
    </citation>
    <scope>NUCLEOTIDE SEQUENCE [LARGE SCALE GENOMIC DNA]</scope>
    <source>
        <strain evidence="4 5">GX26</strain>
    </source>
</reference>
<evidence type="ECO:0000256" key="1">
    <source>
        <dbReference type="ARBA" id="ARBA00006188"/>
    </source>
</evidence>
<protein>
    <submittedName>
        <fullName evidence="4">Glucan 1,4-alpha-glucosidase</fullName>
    </submittedName>
</protein>
<dbReference type="AlphaFoldDB" id="A0ABD5VA92"/>
<dbReference type="Pfam" id="PF25978">
    <property type="entry name" value="DUF7997"/>
    <property type="match status" value="1"/>
</dbReference>
<dbReference type="SUPFAM" id="SSF48208">
    <property type="entry name" value="Six-hairpin glycosidases"/>
    <property type="match status" value="1"/>
</dbReference>
<name>A0ABD5VA92_9EURY</name>
<feature type="region of interest" description="Disordered" evidence="2">
    <location>
        <begin position="1"/>
        <end position="27"/>
    </location>
</feature>
<evidence type="ECO:0000256" key="2">
    <source>
        <dbReference type="SAM" id="MobiDB-lite"/>
    </source>
</evidence>
<dbReference type="Proteomes" id="UP001596395">
    <property type="component" value="Unassembled WGS sequence"/>
</dbReference>
<dbReference type="EMBL" id="JBHSXN010000001">
    <property type="protein sequence ID" value="MFC6951758.1"/>
    <property type="molecule type" value="Genomic_DNA"/>
</dbReference>
<dbReference type="InterPro" id="IPR008928">
    <property type="entry name" value="6-hairpin_glycosidase_sf"/>
</dbReference>
<dbReference type="Gene3D" id="1.50.10.10">
    <property type="match status" value="1"/>
</dbReference>
<evidence type="ECO:0000313" key="5">
    <source>
        <dbReference type="Proteomes" id="UP001596395"/>
    </source>
</evidence>
<keyword evidence="5" id="KW-1185">Reference proteome</keyword>
<evidence type="ECO:0000259" key="3">
    <source>
        <dbReference type="Pfam" id="PF25978"/>
    </source>
</evidence>
<feature type="domain" description="DUF7997" evidence="3">
    <location>
        <begin position="1"/>
        <end position="236"/>
    </location>
</feature>
<dbReference type="RefSeq" id="WP_336348773.1">
    <property type="nucleotide sequence ID" value="NZ_JAZAQL010000001.1"/>
</dbReference>
<feature type="compositionally biased region" description="Basic and acidic residues" evidence="2">
    <location>
        <begin position="1"/>
        <end position="12"/>
    </location>
</feature>
<dbReference type="PANTHER" id="PTHR31616">
    <property type="entry name" value="TREHALASE"/>
    <property type="match status" value="1"/>
</dbReference>
<dbReference type="InterPro" id="IPR058310">
    <property type="entry name" value="DUF7997"/>
</dbReference>
<organism evidence="4 5">
    <name type="scientific">Halorubellus litoreus</name>
    <dbReference type="NCBI Taxonomy" id="755308"/>
    <lineage>
        <taxon>Archaea</taxon>
        <taxon>Methanobacteriati</taxon>
        <taxon>Methanobacteriota</taxon>
        <taxon>Stenosarchaea group</taxon>
        <taxon>Halobacteria</taxon>
        <taxon>Halobacteriales</taxon>
        <taxon>Halorubellaceae</taxon>
        <taxon>Halorubellus</taxon>
    </lineage>
</organism>
<feature type="region of interest" description="Disordered" evidence="2">
    <location>
        <begin position="176"/>
        <end position="196"/>
    </location>
</feature>
<sequence length="698" mass="74850">MNLRDSLHDHARNRGHPTRFPGERRTTSGLFSGLDGRLVHVGRDGRLRDFSAPLLDCAGLATARVGVRVDGDVRWLDAFDARTQRYVDDTALVESTYVDGDVEVTRRDLTLDATHLTHVDVTGSADALVVYCSFRPDGHEARVGKLVYGDRGVVETYHRHEHDYLASATGFAHLDGRRPADAGDVLEHGPRERPRDVDLDAYEESRLGGDVVATAPLEDGTATVATALERDVDDRDAAVDRVRERVSGVDAASLVETAREQAATLGDGDASDTADANAAADLRALALLSGPTGARVAGPDFDPLYANSGGYGYTWFRDDAEITRYLLAVDRERELGLDDWHHRSAALYVDTQLADGSWPHRVWPSDGSLAPGWANSRVEGDGDDYQADQTASVVSALADYHRYRQATDADAASERADAPALDAVVDAIAAGVDVLDDTLEADGLPGACQNAWEDMTGRFAHTAATYLAAYASVARVDAPDDSPVDAAHAAAQAEVVLDGLDALWVADRGAYALRLADGTVDDRLDASTFALVDAVSTAHEAGIDVTAHLSRLVSHTATTLDGLERETDAVRGLVRYEGDDWRQREQDAPKVWTVSTAWGAVAAAELAALLERVDGHDVAGADRSDWNAEDFAESADALLAELDPDGTLSRNGDYLPEQVFDDGTADSATPLGWPHAIRLATATKRRETEAAVAVAEDD</sequence>
<accession>A0ABD5VA92</accession>
<comment type="caution">
    <text evidence="4">The sequence shown here is derived from an EMBL/GenBank/DDBJ whole genome shotgun (WGS) entry which is preliminary data.</text>
</comment>
<proteinExistence type="inferred from homology"/>
<dbReference type="PANTHER" id="PTHR31616:SF0">
    <property type="entry name" value="GLUCAN 1,4-ALPHA-GLUCOSIDASE"/>
    <property type="match status" value="1"/>
</dbReference>
<dbReference type="InterPro" id="IPR012341">
    <property type="entry name" value="6hp_glycosidase-like_sf"/>
</dbReference>